<comment type="caution">
    <text evidence="2">The sequence shown here is derived from an EMBL/GenBank/DDBJ whole genome shotgun (WGS) entry which is preliminary data.</text>
</comment>
<accession>X1LLX0</accession>
<gene>
    <name evidence="2" type="ORF">S06H3_31217</name>
</gene>
<evidence type="ECO:0000313" key="2">
    <source>
        <dbReference type="EMBL" id="GAI20073.1"/>
    </source>
</evidence>
<sequence>MTQETCEAQLNCEWVDRGLGEKCYMKEPTMPPAEWIMPELEDCSLLSGVEKWLCEIKNFLAGAFMPSQSKVNDLYQTFANFKDRFPFNYIGAMNLFFSDVRSSLDEEKAIPIKILGQEGDVSFSFWDKTTTIGGISEPFKNILKDFTSFIIFLGWFAWLISIIQRFW</sequence>
<keyword evidence="1" id="KW-0472">Membrane</keyword>
<reference evidence="2" key="1">
    <citation type="journal article" date="2014" name="Front. Microbiol.">
        <title>High frequency of phylogenetically diverse reductive dehalogenase-homologous genes in deep subseafloor sedimentary metagenomes.</title>
        <authorList>
            <person name="Kawai M."/>
            <person name="Futagami T."/>
            <person name="Toyoda A."/>
            <person name="Takaki Y."/>
            <person name="Nishi S."/>
            <person name="Hori S."/>
            <person name="Arai W."/>
            <person name="Tsubouchi T."/>
            <person name="Morono Y."/>
            <person name="Uchiyama I."/>
            <person name="Ito T."/>
            <person name="Fujiyama A."/>
            <person name="Inagaki F."/>
            <person name="Takami H."/>
        </authorList>
    </citation>
    <scope>NUCLEOTIDE SEQUENCE</scope>
    <source>
        <strain evidence="2">Expedition CK06-06</strain>
    </source>
</reference>
<name>X1LLX0_9ZZZZ</name>
<keyword evidence="1" id="KW-1133">Transmembrane helix</keyword>
<dbReference type="EMBL" id="BARV01018461">
    <property type="protein sequence ID" value="GAI20073.1"/>
    <property type="molecule type" value="Genomic_DNA"/>
</dbReference>
<organism evidence="2">
    <name type="scientific">marine sediment metagenome</name>
    <dbReference type="NCBI Taxonomy" id="412755"/>
    <lineage>
        <taxon>unclassified sequences</taxon>
        <taxon>metagenomes</taxon>
        <taxon>ecological metagenomes</taxon>
    </lineage>
</organism>
<proteinExistence type="predicted"/>
<feature type="transmembrane region" description="Helical" evidence="1">
    <location>
        <begin position="146"/>
        <end position="166"/>
    </location>
</feature>
<keyword evidence="1" id="KW-0812">Transmembrane</keyword>
<evidence type="ECO:0000256" key="1">
    <source>
        <dbReference type="SAM" id="Phobius"/>
    </source>
</evidence>
<dbReference type="AlphaFoldDB" id="X1LLX0"/>
<protein>
    <submittedName>
        <fullName evidence="2">Uncharacterized protein</fullName>
    </submittedName>
</protein>